<keyword evidence="3" id="KW-1185">Reference proteome</keyword>
<reference evidence="2" key="1">
    <citation type="submission" date="2021-01" db="EMBL/GenBank/DDBJ databases">
        <title>Fulvivirga kasyanovii gen. nov., sp nov., a novel member of the phylum Bacteroidetes isolated from seawater in a mussel farm.</title>
        <authorList>
            <person name="Zhao L.-H."/>
            <person name="Wang Z.-J."/>
        </authorList>
    </citation>
    <scope>NUCLEOTIDE SEQUENCE</scope>
    <source>
        <strain evidence="2">2943</strain>
    </source>
</reference>
<evidence type="ECO:0000256" key="1">
    <source>
        <dbReference type="SAM" id="SignalP"/>
    </source>
</evidence>
<sequence length="325" mass="38186">MKKILLMALLVSSLAARGQESIIADTAKQEEETVFLPLIYADRKLTYLTLFQGLGNLPPLITEARFSGSYFVKKNARNWALELNLNLTLRIHDDYSFPIYTPSYNPVFTYYREMPEWDNSFMSRVLFDHAYWEVSAGHHSNGQNDPFYKEDSLGNATDEIDLKAGNFSVEYLEAGISTFKNRKRDDIDYISNLKLAFRFYPSKWYVPEVNDLYGVYRFFGTYNIYRIPLGKRNDNFFSRSRFRMHAGWIFGNMGGYSPADVSKRLISEVTYFYYPEWLAEISFFAKYYHGQDYYNVNFRRTLDVFQIGIASNPINFKDFSKYLKK</sequence>
<accession>A0A937F2P6</accession>
<dbReference type="AlphaFoldDB" id="A0A937F2P6"/>
<comment type="caution">
    <text evidence="2">The sequence shown here is derived from an EMBL/GenBank/DDBJ whole genome shotgun (WGS) entry which is preliminary data.</text>
</comment>
<name>A0A937F2P6_9BACT</name>
<feature type="chain" id="PRO_5037597642" evidence="1">
    <location>
        <begin position="19"/>
        <end position="325"/>
    </location>
</feature>
<feature type="signal peptide" evidence="1">
    <location>
        <begin position="1"/>
        <end position="18"/>
    </location>
</feature>
<dbReference type="EMBL" id="JAESIY010000002">
    <property type="protein sequence ID" value="MBL3655217.1"/>
    <property type="molecule type" value="Genomic_DNA"/>
</dbReference>
<keyword evidence="1" id="KW-0732">Signal</keyword>
<dbReference type="RefSeq" id="WP_202242644.1">
    <property type="nucleotide sequence ID" value="NZ_JAESIY010000002.1"/>
</dbReference>
<protein>
    <submittedName>
        <fullName evidence="2">Uncharacterized protein</fullName>
    </submittedName>
</protein>
<gene>
    <name evidence="2" type="ORF">JL102_03690</name>
</gene>
<evidence type="ECO:0000313" key="2">
    <source>
        <dbReference type="EMBL" id="MBL3655217.1"/>
    </source>
</evidence>
<dbReference type="Proteomes" id="UP000659388">
    <property type="component" value="Unassembled WGS sequence"/>
</dbReference>
<organism evidence="2 3">
    <name type="scientific">Fulvivirga sediminis</name>
    <dbReference type="NCBI Taxonomy" id="2803949"/>
    <lineage>
        <taxon>Bacteria</taxon>
        <taxon>Pseudomonadati</taxon>
        <taxon>Bacteroidota</taxon>
        <taxon>Cytophagia</taxon>
        <taxon>Cytophagales</taxon>
        <taxon>Fulvivirgaceae</taxon>
        <taxon>Fulvivirga</taxon>
    </lineage>
</organism>
<proteinExistence type="predicted"/>
<evidence type="ECO:0000313" key="3">
    <source>
        <dbReference type="Proteomes" id="UP000659388"/>
    </source>
</evidence>